<dbReference type="Pfam" id="PF26191">
    <property type="entry name" value="RING-HC_RBR_RNF216"/>
    <property type="match status" value="1"/>
</dbReference>
<dbReference type="EMBL" id="JAHRHJ020000002">
    <property type="protein sequence ID" value="KAH9326081.1"/>
    <property type="molecule type" value="Genomic_DNA"/>
</dbReference>
<dbReference type="Proteomes" id="UP000824469">
    <property type="component" value="Unassembled WGS sequence"/>
</dbReference>
<dbReference type="InterPro" id="IPR051628">
    <property type="entry name" value="LUBAC_E3_Ligases"/>
</dbReference>
<dbReference type="InterPro" id="IPR047546">
    <property type="entry name" value="Rcat_RBR_RNF216"/>
</dbReference>
<dbReference type="PROSITE" id="PS51873">
    <property type="entry name" value="TRIAD"/>
    <property type="match status" value="1"/>
</dbReference>
<sequence>ASTSIDLLHTKWIPKSGLRFMKTPRLKKIKPNIICLNFEHEWAELQEQSAEKLQGGPLKDPDGSSEVEARSANEECLSVAEDIECGCCCMEFPFEHMVQCTDGHLFCFQCLRRQVEESTFGGLQARHSLPCMDTNGCNESIPMSEVRRALPVDVIERYEQRQAQADIERARLEGLVYCPFCNFPCEVDEGVRVLECPNSKCSKASCIQCKEPSHIPLRCEEVEKKSETALRRKIEEVMTKAVIRVCNTCKAELVKTDGCNKVTCRCGITMCYICRQTIQKDYTHFCQHAREPGKPCQRCKKCGLWEK</sequence>
<dbReference type="PANTHER" id="PTHR22770:SF47">
    <property type="entry name" value="E3 UBIQUITIN-PROTEIN LIGASE RNF216"/>
    <property type="match status" value="1"/>
</dbReference>
<feature type="non-terminal residue" evidence="9">
    <location>
        <position position="1"/>
    </location>
</feature>
<dbReference type="CDD" id="cd16630">
    <property type="entry name" value="RING-HC_RBR_RNF216"/>
    <property type="match status" value="1"/>
</dbReference>
<dbReference type="InterPro" id="IPR047545">
    <property type="entry name" value="BRcat_RBR_RNF216"/>
</dbReference>
<dbReference type="SUPFAM" id="SSF57850">
    <property type="entry name" value="RING/U-box"/>
    <property type="match status" value="2"/>
</dbReference>
<dbReference type="InterPro" id="IPR002867">
    <property type="entry name" value="IBR_dom"/>
</dbReference>
<keyword evidence="10" id="KW-1185">Reference proteome</keyword>
<dbReference type="Gene3D" id="1.20.120.1750">
    <property type="match status" value="1"/>
</dbReference>
<reference evidence="9 10" key="1">
    <citation type="journal article" date="2021" name="Nat. Plants">
        <title>The Taxus genome provides insights into paclitaxel biosynthesis.</title>
        <authorList>
            <person name="Xiong X."/>
            <person name="Gou J."/>
            <person name="Liao Q."/>
            <person name="Li Y."/>
            <person name="Zhou Q."/>
            <person name="Bi G."/>
            <person name="Li C."/>
            <person name="Du R."/>
            <person name="Wang X."/>
            <person name="Sun T."/>
            <person name="Guo L."/>
            <person name="Liang H."/>
            <person name="Lu P."/>
            <person name="Wu Y."/>
            <person name="Zhang Z."/>
            <person name="Ro D.K."/>
            <person name="Shang Y."/>
            <person name="Huang S."/>
            <person name="Yan J."/>
        </authorList>
    </citation>
    <scope>NUCLEOTIDE SEQUENCE [LARGE SCALE GENOMIC DNA]</scope>
    <source>
        <strain evidence="9">Ta-2019</strain>
    </source>
</reference>
<evidence type="ECO:0000256" key="5">
    <source>
        <dbReference type="ARBA" id="ARBA00022771"/>
    </source>
</evidence>
<organism evidence="9 10">
    <name type="scientific">Taxus chinensis</name>
    <name type="common">Chinese yew</name>
    <name type="synonym">Taxus wallichiana var. chinensis</name>
    <dbReference type="NCBI Taxonomy" id="29808"/>
    <lineage>
        <taxon>Eukaryota</taxon>
        <taxon>Viridiplantae</taxon>
        <taxon>Streptophyta</taxon>
        <taxon>Embryophyta</taxon>
        <taxon>Tracheophyta</taxon>
        <taxon>Spermatophyta</taxon>
        <taxon>Pinopsida</taxon>
        <taxon>Pinidae</taxon>
        <taxon>Conifers II</taxon>
        <taxon>Cupressales</taxon>
        <taxon>Taxaceae</taxon>
        <taxon>Taxus</taxon>
    </lineage>
</organism>
<dbReference type="AlphaFoldDB" id="A0AA38GNQ9"/>
<keyword evidence="5" id="KW-0863">Zinc-finger</keyword>
<keyword evidence="4" id="KW-0677">Repeat</keyword>
<evidence type="ECO:0000313" key="9">
    <source>
        <dbReference type="EMBL" id="KAH9326081.1"/>
    </source>
</evidence>
<dbReference type="InterPro" id="IPR044066">
    <property type="entry name" value="TRIAD_supradom"/>
</dbReference>
<evidence type="ECO:0000256" key="6">
    <source>
        <dbReference type="ARBA" id="ARBA00022786"/>
    </source>
</evidence>
<dbReference type="SMART" id="SM00647">
    <property type="entry name" value="IBR"/>
    <property type="match status" value="1"/>
</dbReference>
<protein>
    <recommendedName>
        <fullName evidence="8">RING-type domain-containing protein</fullName>
    </recommendedName>
</protein>
<feature type="non-terminal residue" evidence="9">
    <location>
        <position position="307"/>
    </location>
</feature>
<name>A0AA38GNQ9_TAXCH</name>
<dbReference type="GO" id="GO:0016740">
    <property type="term" value="F:transferase activity"/>
    <property type="evidence" value="ECO:0007669"/>
    <property type="project" value="UniProtKB-KW"/>
</dbReference>
<evidence type="ECO:0000256" key="7">
    <source>
        <dbReference type="ARBA" id="ARBA00022833"/>
    </source>
</evidence>
<dbReference type="OMA" id="FRCERED"/>
<dbReference type="InterPro" id="IPR047544">
    <property type="entry name" value="RING-HC_RBR_RNF216"/>
</dbReference>
<dbReference type="PANTHER" id="PTHR22770">
    <property type="entry name" value="UBIQUITIN CONJUGATING ENZYME 7 INTERACTING PROTEIN-RELATED"/>
    <property type="match status" value="1"/>
</dbReference>
<evidence type="ECO:0000313" key="10">
    <source>
        <dbReference type="Proteomes" id="UP000824469"/>
    </source>
</evidence>
<evidence type="ECO:0000256" key="4">
    <source>
        <dbReference type="ARBA" id="ARBA00022737"/>
    </source>
</evidence>
<evidence type="ECO:0000256" key="2">
    <source>
        <dbReference type="ARBA" id="ARBA00022679"/>
    </source>
</evidence>
<comment type="caution">
    <text evidence="9">The sequence shown here is derived from an EMBL/GenBank/DDBJ whole genome shotgun (WGS) entry which is preliminary data.</text>
</comment>
<gene>
    <name evidence="9" type="ORF">KI387_006259</name>
</gene>
<evidence type="ECO:0000256" key="3">
    <source>
        <dbReference type="ARBA" id="ARBA00022723"/>
    </source>
</evidence>
<keyword evidence="7" id="KW-0862">Zinc</keyword>
<dbReference type="CDD" id="cd20353">
    <property type="entry name" value="Rcat_RBR_RNF216"/>
    <property type="match status" value="1"/>
</dbReference>
<dbReference type="Pfam" id="PF26200">
    <property type="entry name" value="Rcat_RNF216"/>
    <property type="match status" value="1"/>
</dbReference>
<comment type="pathway">
    <text evidence="1">Protein modification; protein ubiquitination.</text>
</comment>
<evidence type="ECO:0000259" key="8">
    <source>
        <dbReference type="PROSITE" id="PS51873"/>
    </source>
</evidence>
<proteinExistence type="predicted"/>
<keyword evidence="3" id="KW-0479">Metal-binding</keyword>
<accession>A0AA38GNQ9</accession>
<dbReference type="GO" id="GO:0008270">
    <property type="term" value="F:zinc ion binding"/>
    <property type="evidence" value="ECO:0007669"/>
    <property type="project" value="UniProtKB-KW"/>
</dbReference>
<dbReference type="CDD" id="cd20339">
    <property type="entry name" value="BRcat_RBR_RNF216"/>
    <property type="match status" value="1"/>
</dbReference>
<feature type="domain" description="RING-type" evidence="8">
    <location>
        <begin position="81"/>
        <end position="300"/>
    </location>
</feature>
<keyword evidence="2" id="KW-0808">Transferase</keyword>
<evidence type="ECO:0000256" key="1">
    <source>
        <dbReference type="ARBA" id="ARBA00004906"/>
    </source>
</evidence>
<keyword evidence="6" id="KW-0833">Ubl conjugation pathway</keyword>